<feature type="region of interest" description="Disordered" evidence="1">
    <location>
        <begin position="1"/>
        <end position="57"/>
    </location>
</feature>
<feature type="compositionally biased region" description="Low complexity" evidence="1">
    <location>
        <begin position="81"/>
        <end position="90"/>
    </location>
</feature>
<feature type="compositionally biased region" description="Pro residues" evidence="1">
    <location>
        <begin position="190"/>
        <end position="204"/>
    </location>
</feature>
<feature type="region of interest" description="Disordered" evidence="1">
    <location>
        <begin position="268"/>
        <end position="335"/>
    </location>
</feature>
<sequence>MSARSVSCAVGPHSPLRCRPTQSSGATCQPPASSSVCGPPASNIPCQPRFPRRHAASPRGPGCLMCPWAAARPLAVRAASSARRVVSKPGQAPPPPTGTAARPSIRPQAPQPHQTTARGHHSRTQQPFTGFAPLSCRDRIRGLLDSGRDNAPMTRHPCMKRTTPPSTHHSLCLKPPAPLSAPPRSRLKPLAPPSAPPRPEPQPLAPLSILPSTRLKPLPPPSTIYGRFWGIFRRQGCRRFHIAASTPRQKRQRFHSTDHNAWQRCHRFHQGPESSTADPTAPPRARETSELIPPVSQQDTPKALHERDTDRQCTERTPEGRTNIRPQLINEAHKQ</sequence>
<evidence type="ECO:0000256" key="1">
    <source>
        <dbReference type="SAM" id="MobiDB-lite"/>
    </source>
</evidence>
<feature type="region of interest" description="Disordered" evidence="1">
    <location>
        <begin position="81"/>
        <end position="217"/>
    </location>
</feature>
<dbReference type="Proteomes" id="UP000250192">
    <property type="component" value="Unassembled WGS sequence"/>
</dbReference>
<name>A0A2X0U2F4_9ACTO</name>
<protein>
    <submittedName>
        <fullName evidence="2">Uncharacterized protein</fullName>
    </submittedName>
</protein>
<dbReference type="AlphaFoldDB" id="A0A2X0U2F4"/>
<gene>
    <name evidence="2" type="ORF">NCTC9935_01823</name>
</gene>
<accession>A0A2X0U2F4</accession>
<feature type="compositionally biased region" description="Basic and acidic residues" evidence="1">
    <location>
        <begin position="302"/>
        <end position="319"/>
    </location>
</feature>
<evidence type="ECO:0000313" key="3">
    <source>
        <dbReference type="Proteomes" id="UP000250192"/>
    </source>
</evidence>
<proteinExistence type="predicted"/>
<reference evidence="2 3" key="1">
    <citation type="submission" date="2018-06" db="EMBL/GenBank/DDBJ databases">
        <authorList>
            <consortium name="Pathogen Informatics"/>
            <person name="Doyle S."/>
        </authorList>
    </citation>
    <scope>NUCLEOTIDE SEQUENCE [LARGE SCALE GENOMIC DNA]</scope>
    <source>
        <strain evidence="2 3">NCTC9935</strain>
    </source>
</reference>
<feature type="compositionally biased region" description="Polar residues" evidence="1">
    <location>
        <begin position="20"/>
        <end position="36"/>
    </location>
</feature>
<keyword evidence="3" id="KW-1185">Reference proteome</keyword>
<dbReference type="EMBL" id="UAPR01000009">
    <property type="protein sequence ID" value="SPT56293.1"/>
    <property type="molecule type" value="Genomic_DNA"/>
</dbReference>
<evidence type="ECO:0000313" key="2">
    <source>
        <dbReference type="EMBL" id="SPT56293.1"/>
    </source>
</evidence>
<organism evidence="2 3">
    <name type="scientific">Schaalia odontolytica</name>
    <dbReference type="NCBI Taxonomy" id="1660"/>
    <lineage>
        <taxon>Bacteria</taxon>
        <taxon>Bacillati</taxon>
        <taxon>Actinomycetota</taxon>
        <taxon>Actinomycetes</taxon>
        <taxon>Actinomycetales</taxon>
        <taxon>Actinomycetaceae</taxon>
        <taxon>Schaalia</taxon>
    </lineage>
</organism>
<feature type="compositionally biased region" description="Basic and acidic residues" evidence="1">
    <location>
        <begin position="136"/>
        <end position="148"/>
    </location>
</feature>